<reference evidence="1" key="1">
    <citation type="journal article" date="2020" name="J. Eukaryot. Microbiol.">
        <title>De novo Sequencing, Assembly and Annotation of the Transcriptome for the Free-Living Testate Amoeba Arcella intermedia.</title>
        <authorList>
            <person name="Ribeiro G.M."/>
            <person name="Porfirio-Sousa A.L."/>
            <person name="Maurer-Alcala X.X."/>
            <person name="Katz L.A."/>
            <person name="Lahr D.J.G."/>
        </authorList>
    </citation>
    <scope>NUCLEOTIDE SEQUENCE</scope>
</reference>
<accession>A0A6B2L2Z7</accession>
<dbReference type="Pfam" id="PF16062">
    <property type="entry name" value="MavL-like"/>
    <property type="match status" value="1"/>
</dbReference>
<sequence length="471" mass="53404">MVLNSENFFYRFPLTTNRIKTLGNSVLKKTEILSHAMNTRIVYHGALNYLIDKFIEHKLEFGSPVERAVFQGMTRSKYINRLIRNRPLVFYTPMDVSILRNSNEPPGSDWRLIGTNHEGAILMRDYLSYDEIQLSTLLGVSSPTYFINNGNRNNKGVPSEPGTFEEYGIYLGLTGARFEHFDLMESQHVLVTTEYSTPQNGYGADGEDVVNRRRLSIWARVYHQVDQEGNFYFPSYAEVSQKMKNKPDPNFFPVTNQKSADTIYVNIPVYKLRLRLSLETLFLDANLRGQSENKLVYLQVIGLGLGSWQICKEQAGWLVDVCYEIIQYNKLPQISVLNFSWFGDGLTCGGEGNGGIIRTETGNTIKILFNKRNTADKLEGEYEGRLLVTCYPWDGNAFPGNEYWRGLLIVSGDPAAASCSCISELQNPYINEALNSNNIFVAHSDWTVDAEVNSTDKEKVPLEQESESSSI</sequence>
<evidence type="ECO:0000313" key="1">
    <source>
        <dbReference type="EMBL" id="NDV31403.1"/>
    </source>
</evidence>
<protein>
    <submittedName>
        <fullName evidence="1">Uncharacterized protein</fullName>
    </submittedName>
</protein>
<proteinExistence type="predicted"/>
<dbReference type="AlphaFoldDB" id="A0A6B2L2Z7"/>
<dbReference type="InterPro" id="IPR032063">
    <property type="entry name" value="MavL-like"/>
</dbReference>
<name>A0A6B2L2Z7_9EUKA</name>
<dbReference type="EMBL" id="GIBP01002434">
    <property type="protein sequence ID" value="NDV31403.1"/>
    <property type="molecule type" value="Transcribed_RNA"/>
</dbReference>
<organism evidence="1">
    <name type="scientific">Arcella intermedia</name>
    <dbReference type="NCBI Taxonomy" id="1963864"/>
    <lineage>
        <taxon>Eukaryota</taxon>
        <taxon>Amoebozoa</taxon>
        <taxon>Tubulinea</taxon>
        <taxon>Elardia</taxon>
        <taxon>Arcellinida</taxon>
        <taxon>Sphaerothecina</taxon>
        <taxon>Arcellidae</taxon>
        <taxon>Arcella</taxon>
    </lineage>
</organism>